<dbReference type="RefSeq" id="WP_179855156.1">
    <property type="nucleotide sequence ID" value="NZ_OBDY01000004.1"/>
</dbReference>
<gene>
    <name evidence="2" type="ORF">SAMN05421748_104386</name>
</gene>
<dbReference type="AlphaFoldDB" id="A0A285HKA0"/>
<name>A0A285HKA0_9ACTN</name>
<evidence type="ECO:0000313" key="2">
    <source>
        <dbReference type="EMBL" id="SNY35121.1"/>
    </source>
</evidence>
<organism evidence="2 3">
    <name type="scientific">Paractinoplanes atraurantiacus</name>
    <dbReference type="NCBI Taxonomy" id="1036182"/>
    <lineage>
        <taxon>Bacteria</taxon>
        <taxon>Bacillati</taxon>
        <taxon>Actinomycetota</taxon>
        <taxon>Actinomycetes</taxon>
        <taxon>Micromonosporales</taxon>
        <taxon>Micromonosporaceae</taxon>
        <taxon>Paractinoplanes</taxon>
    </lineage>
</organism>
<dbReference type="InterPro" id="IPR003018">
    <property type="entry name" value="GAF"/>
</dbReference>
<reference evidence="2 3" key="1">
    <citation type="submission" date="2017-09" db="EMBL/GenBank/DDBJ databases">
        <authorList>
            <person name="Ehlers B."/>
            <person name="Leendertz F.H."/>
        </authorList>
    </citation>
    <scope>NUCLEOTIDE SEQUENCE [LARGE SCALE GENOMIC DNA]</scope>
    <source>
        <strain evidence="2 3">CGMCC 4.6857</strain>
    </source>
</reference>
<accession>A0A285HKA0</accession>
<evidence type="ECO:0000259" key="1">
    <source>
        <dbReference type="Pfam" id="PF01590"/>
    </source>
</evidence>
<proteinExistence type="predicted"/>
<sequence>MDYFDAKFWRKSDQSARLDALLEVGLGGLRIAAQHGFSTAFLRYFAVVQDTGTACGLAYAEARPVTVADVAHSTVFTQPDTVTMMLNADVSAVISVPMCGPSGHLVGVLSAHYPRPNRITERDRRVLSLLSASAAHRLTDHHDG</sequence>
<feature type="domain" description="GAF" evidence="1">
    <location>
        <begin position="45"/>
        <end position="137"/>
    </location>
</feature>
<dbReference type="SUPFAM" id="SSF55781">
    <property type="entry name" value="GAF domain-like"/>
    <property type="match status" value="1"/>
</dbReference>
<dbReference type="Pfam" id="PF01590">
    <property type="entry name" value="GAF"/>
    <property type="match status" value="1"/>
</dbReference>
<dbReference type="EMBL" id="OBDY01000004">
    <property type="protein sequence ID" value="SNY35121.1"/>
    <property type="molecule type" value="Genomic_DNA"/>
</dbReference>
<protein>
    <submittedName>
        <fullName evidence="2">GAF domain-containing protein</fullName>
    </submittedName>
</protein>
<keyword evidence="3" id="KW-1185">Reference proteome</keyword>
<evidence type="ECO:0000313" key="3">
    <source>
        <dbReference type="Proteomes" id="UP000219612"/>
    </source>
</evidence>
<dbReference type="InterPro" id="IPR029016">
    <property type="entry name" value="GAF-like_dom_sf"/>
</dbReference>
<dbReference type="Gene3D" id="3.30.450.40">
    <property type="match status" value="1"/>
</dbReference>
<dbReference type="Proteomes" id="UP000219612">
    <property type="component" value="Unassembled WGS sequence"/>
</dbReference>